<feature type="transmembrane region" description="Helical" evidence="7">
    <location>
        <begin position="66"/>
        <end position="85"/>
    </location>
</feature>
<keyword evidence="3" id="KW-0547">Nucleotide-binding</keyword>
<evidence type="ECO:0008006" key="12">
    <source>
        <dbReference type="Google" id="ProtNLM"/>
    </source>
</evidence>
<dbReference type="PROSITE" id="PS50893">
    <property type="entry name" value="ABC_TRANSPORTER_2"/>
    <property type="match status" value="1"/>
</dbReference>
<dbReference type="PANTHER" id="PTHR43394">
    <property type="entry name" value="ATP-DEPENDENT PERMEASE MDL1, MITOCHONDRIAL"/>
    <property type="match status" value="1"/>
</dbReference>
<dbReference type="InterPro" id="IPR011527">
    <property type="entry name" value="ABC1_TM_dom"/>
</dbReference>
<proteinExistence type="predicted"/>
<dbReference type="InterPro" id="IPR036640">
    <property type="entry name" value="ABC1_TM_sf"/>
</dbReference>
<dbReference type="Proteomes" id="UP001642484">
    <property type="component" value="Unassembled WGS sequence"/>
</dbReference>
<reference evidence="10 11" key="1">
    <citation type="submission" date="2024-02" db="EMBL/GenBank/DDBJ databases">
        <authorList>
            <person name="Chen Y."/>
            <person name="Shah S."/>
            <person name="Dougan E. K."/>
            <person name="Thang M."/>
            <person name="Chan C."/>
        </authorList>
    </citation>
    <scope>NUCLEOTIDE SEQUENCE [LARGE SCALE GENOMIC DNA]</scope>
</reference>
<dbReference type="PROSITE" id="PS50929">
    <property type="entry name" value="ABC_TM1F"/>
    <property type="match status" value="1"/>
</dbReference>
<evidence type="ECO:0000256" key="5">
    <source>
        <dbReference type="ARBA" id="ARBA00022989"/>
    </source>
</evidence>
<comment type="caution">
    <text evidence="10">The sequence shown here is derived from an EMBL/GenBank/DDBJ whole genome shotgun (WGS) entry which is preliminary data.</text>
</comment>
<dbReference type="InterPro" id="IPR003593">
    <property type="entry name" value="AAA+_ATPase"/>
</dbReference>
<gene>
    <name evidence="10" type="ORF">CCMP2556_LOCUS45368</name>
</gene>
<dbReference type="PANTHER" id="PTHR43394:SF5">
    <property type="entry name" value="ABC TRANSPORTER B FAMILY"/>
    <property type="match status" value="1"/>
</dbReference>
<evidence type="ECO:0000256" key="7">
    <source>
        <dbReference type="SAM" id="Phobius"/>
    </source>
</evidence>
<accession>A0ABP0R5X8</accession>
<evidence type="ECO:0000256" key="6">
    <source>
        <dbReference type="ARBA" id="ARBA00023136"/>
    </source>
</evidence>
<dbReference type="Pfam" id="PF00005">
    <property type="entry name" value="ABC_tran"/>
    <property type="match status" value="1"/>
</dbReference>
<evidence type="ECO:0000256" key="1">
    <source>
        <dbReference type="ARBA" id="ARBA00004141"/>
    </source>
</evidence>
<name>A0ABP0R5X8_9DINO</name>
<keyword evidence="11" id="KW-1185">Reference proteome</keyword>
<evidence type="ECO:0000313" key="11">
    <source>
        <dbReference type="Proteomes" id="UP001642484"/>
    </source>
</evidence>
<dbReference type="Pfam" id="PF00664">
    <property type="entry name" value="ABC_membrane"/>
    <property type="match status" value="1"/>
</dbReference>
<dbReference type="InterPro" id="IPR039421">
    <property type="entry name" value="Type_1_exporter"/>
</dbReference>
<dbReference type="InterPro" id="IPR027417">
    <property type="entry name" value="P-loop_NTPase"/>
</dbReference>
<keyword evidence="2 7" id="KW-0812">Transmembrane</keyword>
<keyword evidence="6 7" id="KW-0472">Membrane</keyword>
<keyword evidence="5 7" id="KW-1133">Transmembrane helix</keyword>
<dbReference type="Gene3D" id="3.40.50.300">
    <property type="entry name" value="P-loop containing nucleotide triphosphate hydrolases"/>
    <property type="match status" value="1"/>
</dbReference>
<organism evidence="10 11">
    <name type="scientific">Durusdinium trenchii</name>
    <dbReference type="NCBI Taxonomy" id="1381693"/>
    <lineage>
        <taxon>Eukaryota</taxon>
        <taxon>Sar</taxon>
        <taxon>Alveolata</taxon>
        <taxon>Dinophyceae</taxon>
        <taxon>Suessiales</taxon>
        <taxon>Symbiodiniaceae</taxon>
        <taxon>Durusdinium</taxon>
    </lineage>
</organism>
<protein>
    <recommendedName>
        <fullName evidence="12">ABC transporter</fullName>
    </recommendedName>
</protein>
<feature type="domain" description="ABC transmembrane type-1" evidence="9">
    <location>
        <begin position="1"/>
        <end position="190"/>
    </location>
</feature>
<dbReference type="InterPro" id="IPR017871">
    <property type="entry name" value="ABC_transporter-like_CS"/>
</dbReference>
<feature type="domain" description="ABC transporter" evidence="8">
    <location>
        <begin position="245"/>
        <end position="453"/>
    </location>
</feature>
<evidence type="ECO:0000259" key="8">
    <source>
        <dbReference type="PROSITE" id="PS50893"/>
    </source>
</evidence>
<sequence length="455" mass="49507">MFESLVKQDIAFFDGTMTGQLTSRMTNDVAAVVQPVRQIMNTFLTSILRLVGGLFMCLFTSWKLTVLAATMIGPVVYLTGVYARWSKQVNMSIRVSMADANAVSTEALRNIRTVRSFGADLLEVTAFRQHMDTALKNGMKDSYASAGVTAITQYVDFAATILILWYGGYAVLGYGQTDLQIGNLITFNLYWNMLNDTATTNLNGMLNTLVKAASAAQRVFEIIDLEPDIPADQGEKGMDEGPCSISFQEVKFFYPMRPDAMVLNGLSFTVGAGQTVAMVGKSGAGKSTLVGLMLRFYDPKGGDVLLNGCPLTEYNLRLYRKKVGVVSQDTQVFCRSILDNLTYGLEGGDVPSMEEIEKAAEAASANDFIQQLDEKYNSMIGEGGTRLSGGQRQRVAIARALLRRPKLLLLDEATSALDAENEGKVQKALDDLVHSVHGNCSVVLIAHRLSTVIGG</sequence>
<comment type="subcellular location">
    <subcellularLocation>
        <location evidence="1">Membrane</location>
        <topology evidence="1">Multi-pass membrane protein</topology>
    </subcellularLocation>
</comment>
<dbReference type="SUPFAM" id="SSF52540">
    <property type="entry name" value="P-loop containing nucleoside triphosphate hydrolases"/>
    <property type="match status" value="1"/>
</dbReference>
<dbReference type="Gene3D" id="1.20.1560.10">
    <property type="entry name" value="ABC transporter type 1, transmembrane domain"/>
    <property type="match status" value="1"/>
</dbReference>
<dbReference type="InterPro" id="IPR003439">
    <property type="entry name" value="ABC_transporter-like_ATP-bd"/>
</dbReference>
<evidence type="ECO:0000256" key="3">
    <source>
        <dbReference type="ARBA" id="ARBA00022741"/>
    </source>
</evidence>
<dbReference type="SUPFAM" id="SSF90123">
    <property type="entry name" value="ABC transporter transmembrane region"/>
    <property type="match status" value="1"/>
</dbReference>
<evidence type="ECO:0000313" key="10">
    <source>
        <dbReference type="EMBL" id="CAK9095213.1"/>
    </source>
</evidence>
<dbReference type="SMART" id="SM00382">
    <property type="entry name" value="AAA"/>
    <property type="match status" value="1"/>
</dbReference>
<evidence type="ECO:0000256" key="4">
    <source>
        <dbReference type="ARBA" id="ARBA00022840"/>
    </source>
</evidence>
<evidence type="ECO:0000256" key="2">
    <source>
        <dbReference type="ARBA" id="ARBA00022692"/>
    </source>
</evidence>
<dbReference type="EMBL" id="CAXAMN010025450">
    <property type="protein sequence ID" value="CAK9095213.1"/>
    <property type="molecule type" value="Genomic_DNA"/>
</dbReference>
<keyword evidence="4" id="KW-0067">ATP-binding</keyword>
<evidence type="ECO:0000259" key="9">
    <source>
        <dbReference type="PROSITE" id="PS50929"/>
    </source>
</evidence>
<dbReference type="PROSITE" id="PS00211">
    <property type="entry name" value="ABC_TRANSPORTER_1"/>
    <property type="match status" value="1"/>
</dbReference>